<dbReference type="InterPro" id="IPR050629">
    <property type="entry name" value="STE20/SPS1-PAK"/>
</dbReference>
<dbReference type="Gene3D" id="1.10.510.10">
    <property type="entry name" value="Transferase(Phosphotransferase) domain 1"/>
    <property type="match status" value="1"/>
</dbReference>
<keyword evidence="2" id="KW-0547">Nucleotide-binding</keyword>
<proteinExistence type="inferred from homology"/>
<comment type="similarity">
    <text evidence="1">Belongs to the protein kinase superfamily. STE Ser/Thr protein kinase family. STE20 subfamily.</text>
</comment>
<evidence type="ECO:0000256" key="1">
    <source>
        <dbReference type="ARBA" id="ARBA00008874"/>
    </source>
</evidence>
<dbReference type="EMBL" id="GBHO01017889">
    <property type="protein sequence ID" value="JAG25715.1"/>
    <property type="molecule type" value="Transcribed_RNA"/>
</dbReference>
<dbReference type="GO" id="GO:0005737">
    <property type="term" value="C:cytoplasm"/>
    <property type="evidence" value="ECO:0007669"/>
    <property type="project" value="TreeGrafter"/>
</dbReference>
<feature type="domain" description="Protein kinase" evidence="4">
    <location>
        <begin position="1"/>
        <end position="100"/>
    </location>
</feature>
<accession>A0A0A9Y238</accession>
<keyword evidence="6" id="KW-0808">Transferase</keyword>
<sequence length="133" mass="15468">MAPEVIAQNVYDWSADIWSLGITILEMTQGAPPYFYLHPLKALFTISRPDTPAPNLPDNNLSKDGRFKYSKDMRDFIGLCCQRKSNLRPSAHTLLKHRWFRSIRSKKIQDLLECMNERLFDKVAEEQVLNELV</sequence>
<dbReference type="PANTHER" id="PTHR48012:SF18">
    <property type="entry name" value="HAPPYHOUR, ISOFORM A"/>
    <property type="match status" value="1"/>
</dbReference>
<dbReference type="GO" id="GO:0005524">
    <property type="term" value="F:ATP binding"/>
    <property type="evidence" value="ECO:0007669"/>
    <property type="project" value="UniProtKB-KW"/>
</dbReference>
<dbReference type="AlphaFoldDB" id="A0A0A9Y238"/>
<evidence type="ECO:0000256" key="2">
    <source>
        <dbReference type="ARBA" id="ARBA00022741"/>
    </source>
</evidence>
<organism evidence="6">
    <name type="scientific">Lygus hesperus</name>
    <name type="common">Western plant bug</name>
    <dbReference type="NCBI Taxonomy" id="30085"/>
    <lineage>
        <taxon>Eukaryota</taxon>
        <taxon>Metazoa</taxon>
        <taxon>Ecdysozoa</taxon>
        <taxon>Arthropoda</taxon>
        <taxon>Hexapoda</taxon>
        <taxon>Insecta</taxon>
        <taxon>Pterygota</taxon>
        <taxon>Neoptera</taxon>
        <taxon>Paraneoptera</taxon>
        <taxon>Hemiptera</taxon>
        <taxon>Heteroptera</taxon>
        <taxon>Panheteroptera</taxon>
        <taxon>Cimicomorpha</taxon>
        <taxon>Miridae</taxon>
        <taxon>Mirini</taxon>
        <taxon>Lygus</taxon>
    </lineage>
</organism>
<dbReference type="InterPro" id="IPR011009">
    <property type="entry name" value="Kinase-like_dom_sf"/>
</dbReference>
<evidence type="ECO:0000313" key="5">
    <source>
        <dbReference type="EMBL" id="JAG25715.1"/>
    </source>
</evidence>
<protein>
    <submittedName>
        <fullName evidence="6">Serine/threonine-protein kinase svkA</fullName>
    </submittedName>
</protein>
<gene>
    <name evidence="6" type="primary">svkA_1</name>
    <name evidence="5" type="synonym">svkA_0</name>
    <name evidence="5" type="ORF">CM83_20607</name>
    <name evidence="6" type="ORF">CM83_20612</name>
</gene>
<dbReference type="GO" id="GO:0004674">
    <property type="term" value="F:protein serine/threonine kinase activity"/>
    <property type="evidence" value="ECO:0007669"/>
    <property type="project" value="TreeGrafter"/>
</dbReference>
<dbReference type="EMBL" id="GBHO01017888">
    <property type="protein sequence ID" value="JAG25716.1"/>
    <property type="molecule type" value="Transcribed_RNA"/>
</dbReference>
<reference evidence="6" key="2">
    <citation type="submission" date="2014-07" db="EMBL/GenBank/DDBJ databases">
        <authorList>
            <person name="Hull J."/>
        </authorList>
    </citation>
    <scope>NUCLEOTIDE SEQUENCE</scope>
</reference>
<keyword evidence="3" id="KW-0067">ATP-binding</keyword>
<keyword evidence="6" id="KW-0418">Kinase</keyword>
<dbReference type="Pfam" id="PF00069">
    <property type="entry name" value="Pkinase"/>
    <property type="match status" value="1"/>
</dbReference>
<evidence type="ECO:0000313" key="6">
    <source>
        <dbReference type="EMBL" id="JAG25716.1"/>
    </source>
</evidence>
<dbReference type="InterPro" id="IPR000719">
    <property type="entry name" value="Prot_kinase_dom"/>
</dbReference>
<evidence type="ECO:0000256" key="3">
    <source>
        <dbReference type="ARBA" id="ARBA00022840"/>
    </source>
</evidence>
<dbReference type="GO" id="GO:0035556">
    <property type="term" value="P:intracellular signal transduction"/>
    <property type="evidence" value="ECO:0007669"/>
    <property type="project" value="TreeGrafter"/>
</dbReference>
<dbReference type="PROSITE" id="PS50011">
    <property type="entry name" value="PROTEIN_KINASE_DOM"/>
    <property type="match status" value="1"/>
</dbReference>
<reference evidence="6" key="1">
    <citation type="journal article" date="2014" name="PLoS ONE">
        <title>Transcriptome-Based Identification of ABC Transporters in the Western Tarnished Plant Bug Lygus hesperus.</title>
        <authorList>
            <person name="Hull J.J."/>
            <person name="Chaney K."/>
            <person name="Geib S.M."/>
            <person name="Fabrick J.A."/>
            <person name="Brent C.S."/>
            <person name="Walsh D."/>
            <person name="Lavine L.C."/>
        </authorList>
    </citation>
    <scope>NUCLEOTIDE SEQUENCE</scope>
</reference>
<name>A0A0A9Y238_LYGHE</name>
<dbReference type="PANTHER" id="PTHR48012">
    <property type="entry name" value="STERILE20-LIKE KINASE, ISOFORM B-RELATED"/>
    <property type="match status" value="1"/>
</dbReference>
<dbReference type="SUPFAM" id="SSF56112">
    <property type="entry name" value="Protein kinase-like (PK-like)"/>
    <property type="match status" value="1"/>
</dbReference>
<evidence type="ECO:0000259" key="4">
    <source>
        <dbReference type="PROSITE" id="PS50011"/>
    </source>
</evidence>